<evidence type="ECO:0000313" key="7">
    <source>
        <dbReference type="Proteomes" id="UP000568664"/>
    </source>
</evidence>
<feature type="chain" id="PRO_5030720153" evidence="5">
    <location>
        <begin position="28"/>
        <end position="157"/>
    </location>
</feature>
<dbReference type="EMBL" id="JABBXH010000001">
    <property type="protein sequence ID" value="NMP30520.1"/>
    <property type="molecule type" value="Genomic_DNA"/>
</dbReference>
<keyword evidence="3 5" id="KW-0732">Signal</keyword>
<dbReference type="GO" id="GO:0051082">
    <property type="term" value="F:unfolded protein binding"/>
    <property type="evidence" value="ECO:0007669"/>
    <property type="project" value="TreeGrafter"/>
</dbReference>
<dbReference type="PIRSF" id="PIRSF034445">
    <property type="entry name" value="CpxP_Spy"/>
    <property type="match status" value="1"/>
</dbReference>
<evidence type="ECO:0000256" key="4">
    <source>
        <dbReference type="ARBA" id="ARBA00022764"/>
    </source>
</evidence>
<evidence type="ECO:0000313" key="6">
    <source>
        <dbReference type="EMBL" id="NMP30520.1"/>
    </source>
</evidence>
<comment type="caution">
    <text evidence="6">The sequence shown here is derived from an EMBL/GenBank/DDBJ whole genome shotgun (WGS) entry which is preliminary data.</text>
</comment>
<evidence type="ECO:0000256" key="3">
    <source>
        <dbReference type="ARBA" id="ARBA00022729"/>
    </source>
</evidence>
<gene>
    <name evidence="6" type="ORF">HII17_02995</name>
</gene>
<evidence type="ECO:0000256" key="1">
    <source>
        <dbReference type="ARBA" id="ARBA00004418"/>
    </source>
</evidence>
<dbReference type="PANTHER" id="PTHR38102">
    <property type="entry name" value="PERIPLASMIC CHAPERONE SPY"/>
    <property type="match status" value="1"/>
</dbReference>
<dbReference type="CDD" id="cd09916">
    <property type="entry name" value="CpxP_like"/>
    <property type="match status" value="1"/>
</dbReference>
<dbReference type="InterPro" id="IPR012899">
    <property type="entry name" value="LTXXQ"/>
</dbReference>
<evidence type="ECO:0000256" key="2">
    <source>
        <dbReference type="ARBA" id="ARBA00008441"/>
    </source>
</evidence>
<dbReference type="Gene3D" id="1.20.120.1490">
    <property type="match status" value="1"/>
</dbReference>
<keyword evidence="4" id="KW-0574">Periplasm</keyword>
<sequence length="157" mass="17803">MNFSKNTKKTLVTLVAAGTLIAPVAYSVAGHGQDIGSMKMHYGEKKFKKIAKRLSLSDEQIEQMKTIREESKTQGMALKEQLKSFREQVKTEQASETFDEAKFAASYAQHQETFAQLAMLKAKTRHAMAQVLSQEQLEKWQGLMEKRKGKRGGRYND</sequence>
<organism evidence="6 7">
    <name type="scientific">Thalassotalea algicola</name>
    <dbReference type="NCBI Taxonomy" id="2716224"/>
    <lineage>
        <taxon>Bacteria</taxon>
        <taxon>Pseudomonadati</taxon>
        <taxon>Pseudomonadota</taxon>
        <taxon>Gammaproteobacteria</taxon>
        <taxon>Alteromonadales</taxon>
        <taxon>Colwelliaceae</taxon>
        <taxon>Thalassotalea</taxon>
    </lineage>
</organism>
<reference evidence="6 7" key="1">
    <citation type="submission" date="2020-04" db="EMBL/GenBank/DDBJ databases">
        <title>Thalassotalea sp. M1531, isolated from the surface of marine red alga.</title>
        <authorList>
            <person name="Pang L."/>
            <person name="Lu D.-C."/>
        </authorList>
    </citation>
    <scope>NUCLEOTIDE SEQUENCE [LARGE SCALE GENOMIC DNA]</scope>
    <source>
        <strain evidence="6 7">M1531</strain>
    </source>
</reference>
<protein>
    <submittedName>
        <fullName evidence="6">Spy/CpxP family protein refolding chaperone</fullName>
    </submittedName>
</protein>
<dbReference type="Proteomes" id="UP000568664">
    <property type="component" value="Unassembled WGS sequence"/>
</dbReference>
<accession>A0A7Y0LCF3</accession>
<dbReference type="InterPro" id="IPR052211">
    <property type="entry name" value="Cpx_auxiliary_protein"/>
</dbReference>
<feature type="signal peptide" evidence="5">
    <location>
        <begin position="1"/>
        <end position="27"/>
    </location>
</feature>
<comment type="subcellular location">
    <subcellularLocation>
        <location evidence="1">Periplasm</location>
    </subcellularLocation>
</comment>
<dbReference type="Pfam" id="PF07813">
    <property type="entry name" value="LTXXQ"/>
    <property type="match status" value="1"/>
</dbReference>
<dbReference type="AlphaFoldDB" id="A0A7Y0LCF3"/>
<dbReference type="PANTHER" id="PTHR38102:SF1">
    <property type="entry name" value="PERIPLASMIC CHAPERONE SPY"/>
    <property type="match status" value="1"/>
</dbReference>
<name>A0A7Y0LCF3_9GAMM</name>
<keyword evidence="7" id="KW-1185">Reference proteome</keyword>
<proteinExistence type="inferred from homology"/>
<dbReference type="RefSeq" id="WP_169073820.1">
    <property type="nucleotide sequence ID" value="NZ_JABBXH010000001.1"/>
</dbReference>
<comment type="similarity">
    <text evidence="2">Belongs to the CpxP/Spy family.</text>
</comment>
<evidence type="ECO:0000256" key="5">
    <source>
        <dbReference type="SAM" id="SignalP"/>
    </source>
</evidence>
<dbReference type="GO" id="GO:0030288">
    <property type="term" value="C:outer membrane-bounded periplasmic space"/>
    <property type="evidence" value="ECO:0007669"/>
    <property type="project" value="TreeGrafter"/>
</dbReference>